<protein>
    <submittedName>
        <fullName evidence="2">Helix-turn-helix transcriptional regulator</fullName>
    </submittedName>
</protein>
<accession>A0ABV5YBV6</accession>
<evidence type="ECO:0000313" key="2">
    <source>
        <dbReference type="EMBL" id="MFB9832510.1"/>
    </source>
</evidence>
<dbReference type="EMBL" id="JBHLZP010000051">
    <property type="protein sequence ID" value="MFB9832510.1"/>
    <property type="molecule type" value="Genomic_DNA"/>
</dbReference>
<dbReference type="SUPFAM" id="SSF47413">
    <property type="entry name" value="lambda repressor-like DNA-binding domains"/>
    <property type="match status" value="1"/>
</dbReference>
<keyword evidence="3" id="KW-1185">Reference proteome</keyword>
<comment type="caution">
    <text evidence="2">The sequence shown here is derived from an EMBL/GenBank/DDBJ whole genome shotgun (WGS) entry which is preliminary data.</text>
</comment>
<dbReference type="RefSeq" id="WP_378198339.1">
    <property type="nucleotide sequence ID" value="NZ_JBHLZP010000051.1"/>
</dbReference>
<evidence type="ECO:0000259" key="1">
    <source>
        <dbReference type="PROSITE" id="PS50943"/>
    </source>
</evidence>
<dbReference type="InterPro" id="IPR001387">
    <property type="entry name" value="Cro/C1-type_HTH"/>
</dbReference>
<dbReference type="Proteomes" id="UP001589627">
    <property type="component" value="Unassembled WGS sequence"/>
</dbReference>
<dbReference type="PROSITE" id="PS50943">
    <property type="entry name" value="HTH_CROC1"/>
    <property type="match status" value="1"/>
</dbReference>
<name>A0ABV5YBV6_9ACTN</name>
<dbReference type="Gene3D" id="1.10.260.40">
    <property type="entry name" value="lambda repressor-like DNA-binding domains"/>
    <property type="match status" value="1"/>
</dbReference>
<dbReference type="InterPro" id="IPR010982">
    <property type="entry name" value="Lambda_DNA-bd_dom_sf"/>
</dbReference>
<evidence type="ECO:0000313" key="3">
    <source>
        <dbReference type="Proteomes" id="UP001589627"/>
    </source>
</evidence>
<dbReference type="Pfam" id="PF01381">
    <property type="entry name" value="HTH_3"/>
    <property type="match status" value="1"/>
</dbReference>
<dbReference type="SMART" id="SM00530">
    <property type="entry name" value="HTH_XRE"/>
    <property type="match status" value="1"/>
</dbReference>
<organism evidence="2 3">
    <name type="scientific">Actinoallomurus acaciae</name>
    <dbReference type="NCBI Taxonomy" id="502577"/>
    <lineage>
        <taxon>Bacteria</taxon>
        <taxon>Bacillati</taxon>
        <taxon>Actinomycetota</taxon>
        <taxon>Actinomycetes</taxon>
        <taxon>Streptosporangiales</taxon>
        <taxon>Thermomonosporaceae</taxon>
        <taxon>Actinoallomurus</taxon>
    </lineage>
</organism>
<reference evidence="2 3" key="1">
    <citation type="submission" date="2024-09" db="EMBL/GenBank/DDBJ databases">
        <authorList>
            <person name="Sun Q."/>
            <person name="Mori K."/>
        </authorList>
    </citation>
    <scope>NUCLEOTIDE SEQUENCE [LARGE SCALE GENOMIC DNA]</scope>
    <source>
        <strain evidence="2 3">TBRC 0563</strain>
    </source>
</reference>
<proteinExistence type="predicted"/>
<sequence length="149" mass="16288">MSDDATSPAAVVGQQLARRREELDLTQDDLAKRIGVSGRTVSAIERGMNAIQRKNRSAWETALSLAPGTINRAYRDGTPVEVVPAPSTGAPRITPHDEVVAALEARVTRMEVALDVERRAREELERRMVELGIVPPGATEESEHLPRTT</sequence>
<feature type="domain" description="HTH cro/C1-type" evidence="1">
    <location>
        <begin position="16"/>
        <end position="47"/>
    </location>
</feature>
<dbReference type="CDD" id="cd00093">
    <property type="entry name" value="HTH_XRE"/>
    <property type="match status" value="1"/>
</dbReference>
<gene>
    <name evidence="2" type="ORF">ACFFNX_09955</name>
</gene>